<dbReference type="Proteomes" id="UP000298030">
    <property type="component" value="Unassembled WGS sequence"/>
</dbReference>
<dbReference type="EMBL" id="QPFP01000057">
    <property type="protein sequence ID" value="TEB25343.1"/>
    <property type="molecule type" value="Genomic_DNA"/>
</dbReference>
<evidence type="ECO:0000313" key="2">
    <source>
        <dbReference type="Proteomes" id="UP000298030"/>
    </source>
</evidence>
<comment type="caution">
    <text evidence="1">The sequence shown here is derived from an EMBL/GenBank/DDBJ whole genome shotgun (WGS) entry which is preliminary data.</text>
</comment>
<sequence length="293" mass="33262">MSEQTPKPQALPKEPMVYLPEAILTHLATDCLPKTLLPLPSEIPDGDKIYPQSPVWELVETDEYLGGLVYEAPYCIPRQMCVNAYAMTHWRDIPGMVKVIPGVPMRWKVYQREGMSDDLFYLTLFPSHTLNSLDKLGLLMNDLQSNSKELAYISFLGMMQFNWNHNDCTKDKAWKVGNGRSTTALGCFSWSGGIDTHTRWLGQEFIMNLGNNMQLCNLRSTIDIQVLVKSLYPTVNGQGIDMKELPYHPVKDHKLLNHWTSYWAPRLPGIVICRAVHDGANILEVRVVGRGED</sequence>
<keyword evidence="2" id="KW-1185">Reference proteome</keyword>
<reference evidence="1 2" key="1">
    <citation type="journal article" date="2019" name="Nat. Ecol. Evol.">
        <title>Megaphylogeny resolves global patterns of mushroom evolution.</title>
        <authorList>
            <person name="Varga T."/>
            <person name="Krizsan K."/>
            <person name="Foldi C."/>
            <person name="Dima B."/>
            <person name="Sanchez-Garcia M."/>
            <person name="Sanchez-Ramirez S."/>
            <person name="Szollosi G.J."/>
            <person name="Szarkandi J.G."/>
            <person name="Papp V."/>
            <person name="Albert L."/>
            <person name="Andreopoulos W."/>
            <person name="Angelini C."/>
            <person name="Antonin V."/>
            <person name="Barry K.W."/>
            <person name="Bougher N.L."/>
            <person name="Buchanan P."/>
            <person name="Buyck B."/>
            <person name="Bense V."/>
            <person name="Catcheside P."/>
            <person name="Chovatia M."/>
            <person name="Cooper J."/>
            <person name="Damon W."/>
            <person name="Desjardin D."/>
            <person name="Finy P."/>
            <person name="Geml J."/>
            <person name="Haridas S."/>
            <person name="Hughes K."/>
            <person name="Justo A."/>
            <person name="Karasinski D."/>
            <person name="Kautmanova I."/>
            <person name="Kiss B."/>
            <person name="Kocsube S."/>
            <person name="Kotiranta H."/>
            <person name="LaButti K.M."/>
            <person name="Lechner B.E."/>
            <person name="Liimatainen K."/>
            <person name="Lipzen A."/>
            <person name="Lukacs Z."/>
            <person name="Mihaltcheva S."/>
            <person name="Morgado L.N."/>
            <person name="Niskanen T."/>
            <person name="Noordeloos M.E."/>
            <person name="Ohm R.A."/>
            <person name="Ortiz-Santana B."/>
            <person name="Ovrebo C."/>
            <person name="Racz N."/>
            <person name="Riley R."/>
            <person name="Savchenko A."/>
            <person name="Shiryaev A."/>
            <person name="Soop K."/>
            <person name="Spirin V."/>
            <person name="Szebenyi C."/>
            <person name="Tomsovsky M."/>
            <person name="Tulloss R.E."/>
            <person name="Uehling J."/>
            <person name="Grigoriev I.V."/>
            <person name="Vagvolgyi C."/>
            <person name="Papp T."/>
            <person name="Martin F.M."/>
            <person name="Miettinen O."/>
            <person name="Hibbett D.S."/>
            <person name="Nagy L.G."/>
        </authorList>
    </citation>
    <scope>NUCLEOTIDE SEQUENCE [LARGE SCALE GENOMIC DNA]</scope>
    <source>
        <strain evidence="1 2">FP101781</strain>
    </source>
</reference>
<evidence type="ECO:0000313" key="1">
    <source>
        <dbReference type="EMBL" id="TEB25343.1"/>
    </source>
</evidence>
<gene>
    <name evidence="1" type="ORF">FA13DRAFT_1899033</name>
</gene>
<accession>A0A4Y7STZ9</accession>
<dbReference type="AlphaFoldDB" id="A0A4Y7STZ9"/>
<proteinExistence type="predicted"/>
<organism evidence="1 2">
    <name type="scientific">Coprinellus micaceus</name>
    <name type="common">Glistening ink-cap mushroom</name>
    <name type="synonym">Coprinus micaceus</name>
    <dbReference type="NCBI Taxonomy" id="71717"/>
    <lineage>
        <taxon>Eukaryota</taxon>
        <taxon>Fungi</taxon>
        <taxon>Dikarya</taxon>
        <taxon>Basidiomycota</taxon>
        <taxon>Agaricomycotina</taxon>
        <taxon>Agaricomycetes</taxon>
        <taxon>Agaricomycetidae</taxon>
        <taxon>Agaricales</taxon>
        <taxon>Agaricineae</taxon>
        <taxon>Psathyrellaceae</taxon>
        <taxon>Coprinellus</taxon>
    </lineage>
</organism>
<name>A0A4Y7STZ9_COPMI</name>
<protein>
    <submittedName>
        <fullName evidence="1">Uncharacterized protein</fullName>
    </submittedName>
</protein>
<dbReference type="OrthoDB" id="10673322at2759"/>